<protein>
    <submittedName>
        <fullName evidence="3">Uncharacterized protein</fullName>
    </submittedName>
</protein>
<dbReference type="InParanoid" id="A0A6I8VC51"/>
<dbReference type="RefSeq" id="XP_015038209.2">
    <property type="nucleotide sequence ID" value="XM_015182723.2"/>
</dbReference>
<reference evidence="2" key="1">
    <citation type="submission" date="2024-06" db="UniProtKB">
        <authorList>
            <consortium name="RefSeq"/>
        </authorList>
    </citation>
    <scope>NUCLEOTIDE SEQUENCE [LARGE SCALE GENOMIC DNA]</scope>
    <source>
        <strain evidence="2">MV2-25</strain>
    </source>
</reference>
<keyword evidence="2" id="KW-1185">Reference proteome</keyword>
<evidence type="ECO:0000256" key="1">
    <source>
        <dbReference type="SAM" id="SignalP"/>
    </source>
</evidence>
<dbReference type="Bgee" id="FBgn0272031">
    <property type="expression patterns" value="Expressed in male reproductive system and 1 other cell type or tissue"/>
</dbReference>
<feature type="chain" id="PRO_5026176348" evidence="1">
    <location>
        <begin position="22"/>
        <end position="102"/>
    </location>
</feature>
<name>A0A6I8VC51_DROPS</name>
<dbReference type="KEGG" id="dpo:26533044"/>
<gene>
    <name evidence="3" type="primary">LOC26533044</name>
</gene>
<dbReference type="Proteomes" id="UP000001819">
    <property type="component" value="Chromosome 2"/>
</dbReference>
<sequence>MRRPFIFVLFVTCILLGIVSANEDDDSSLEKQDIGYEYKSKCTAESPSNCRHHELQEMVIELLKLTKDPPSDTPIKDWFGKVWSSIRNAVSKIIPKRFKKGD</sequence>
<evidence type="ECO:0000313" key="2">
    <source>
        <dbReference type="Proteomes" id="UP000001819"/>
    </source>
</evidence>
<keyword evidence="1" id="KW-0732">Signal</keyword>
<feature type="signal peptide" evidence="1">
    <location>
        <begin position="1"/>
        <end position="21"/>
    </location>
</feature>
<reference evidence="3" key="2">
    <citation type="submission" date="2025-08" db="UniProtKB">
        <authorList>
            <consortium name="RefSeq"/>
        </authorList>
    </citation>
    <scope>IDENTIFICATION</scope>
    <source>
        <strain evidence="3">MV-25-SWS-2005</strain>
        <tissue evidence="3">Whole body</tissue>
    </source>
</reference>
<proteinExistence type="predicted"/>
<dbReference type="AlphaFoldDB" id="A0A6I8VC51"/>
<accession>A0A6I8VC51</accession>
<evidence type="ECO:0000313" key="3">
    <source>
        <dbReference type="RefSeq" id="XP_015038209.2"/>
    </source>
</evidence>
<organism evidence="2 3">
    <name type="scientific">Drosophila pseudoobscura pseudoobscura</name>
    <name type="common">Fruit fly</name>
    <dbReference type="NCBI Taxonomy" id="46245"/>
    <lineage>
        <taxon>Eukaryota</taxon>
        <taxon>Metazoa</taxon>
        <taxon>Ecdysozoa</taxon>
        <taxon>Arthropoda</taxon>
        <taxon>Hexapoda</taxon>
        <taxon>Insecta</taxon>
        <taxon>Pterygota</taxon>
        <taxon>Neoptera</taxon>
        <taxon>Endopterygota</taxon>
        <taxon>Diptera</taxon>
        <taxon>Brachycera</taxon>
        <taxon>Muscomorpha</taxon>
        <taxon>Ephydroidea</taxon>
        <taxon>Drosophilidae</taxon>
        <taxon>Drosophila</taxon>
        <taxon>Sophophora</taxon>
    </lineage>
</organism>